<dbReference type="Proteomes" id="UP000266841">
    <property type="component" value="Unassembled WGS sequence"/>
</dbReference>
<protein>
    <submittedName>
        <fullName evidence="1">Uncharacterized protein</fullName>
    </submittedName>
</protein>
<dbReference type="AlphaFoldDB" id="K0RL44"/>
<reference evidence="1 2" key="1">
    <citation type="journal article" date="2012" name="Genome Biol.">
        <title>Genome and low-iron response of an oceanic diatom adapted to chronic iron limitation.</title>
        <authorList>
            <person name="Lommer M."/>
            <person name="Specht M."/>
            <person name="Roy A.S."/>
            <person name="Kraemer L."/>
            <person name="Andreson R."/>
            <person name="Gutowska M.A."/>
            <person name="Wolf J."/>
            <person name="Bergner S.V."/>
            <person name="Schilhabel M.B."/>
            <person name="Klostermeier U.C."/>
            <person name="Beiko R.G."/>
            <person name="Rosenstiel P."/>
            <person name="Hippler M."/>
            <person name="Laroche J."/>
        </authorList>
    </citation>
    <scope>NUCLEOTIDE SEQUENCE [LARGE SCALE GENOMIC DNA]</scope>
    <source>
        <strain evidence="1 2">CCMP1005</strain>
    </source>
</reference>
<proteinExistence type="predicted"/>
<keyword evidence="2" id="KW-1185">Reference proteome</keyword>
<comment type="caution">
    <text evidence="1">The sequence shown here is derived from an EMBL/GenBank/DDBJ whole genome shotgun (WGS) entry which is preliminary data.</text>
</comment>
<sequence>MMILQSDPQQSKPKSVKFSTIAIDAFNMELSVNPGGSMGPSVGLGGEVAYKKIRRLSSFDDERQCSRKTKLLNLYLSPNARHLILAHNHSKGEIKTSMKEKDALRRSRAVTNLFMSPATRLSLSIRSEGLDVAAGT</sequence>
<evidence type="ECO:0000313" key="1">
    <source>
        <dbReference type="EMBL" id="EJK53910.1"/>
    </source>
</evidence>
<organism evidence="1 2">
    <name type="scientific">Thalassiosira oceanica</name>
    <name type="common">Marine diatom</name>
    <dbReference type="NCBI Taxonomy" id="159749"/>
    <lineage>
        <taxon>Eukaryota</taxon>
        <taxon>Sar</taxon>
        <taxon>Stramenopiles</taxon>
        <taxon>Ochrophyta</taxon>
        <taxon>Bacillariophyta</taxon>
        <taxon>Coscinodiscophyceae</taxon>
        <taxon>Thalassiosirophycidae</taxon>
        <taxon>Thalassiosirales</taxon>
        <taxon>Thalassiosiraceae</taxon>
        <taxon>Thalassiosira</taxon>
    </lineage>
</organism>
<dbReference type="EMBL" id="AGNL01036757">
    <property type="protein sequence ID" value="EJK53910.1"/>
    <property type="molecule type" value="Genomic_DNA"/>
</dbReference>
<accession>K0RL44</accession>
<name>K0RL44_THAOC</name>
<gene>
    <name evidence="1" type="ORF">THAOC_26565</name>
</gene>
<evidence type="ECO:0000313" key="2">
    <source>
        <dbReference type="Proteomes" id="UP000266841"/>
    </source>
</evidence>